<organism evidence="1 2">
    <name type="scientific">Candidatus Nitrosocosmicus oleophilus</name>
    <dbReference type="NCBI Taxonomy" id="1353260"/>
    <lineage>
        <taxon>Archaea</taxon>
        <taxon>Nitrososphaerota</taxon>
        <taxon>Nitrososphaeria</taxon>
        <taxon>Nitrososphaerales</taxon>
        <taxon>Nitrososphaeraceae</taxon>
        <taxon>Candidatus Nitrosocosmicus</taxon>
    </lineage>
</organism>
<protein>
    <submittedName>
        <fullName evidence="1">Uncharacterized protein</fullName>
    </submittedName>
</protein>
<dbReference type="KEGG" id="taa:NMY3_00450"/>
<evidence type="ECO:0000313" key="1">
    <source>
        <dbReference type="EMBL" id="ALI34663.1"/>
    </source>
</evidence>
<proteinExistence type="predicted"/>
<name>A0A654LWF4_9ARCH</name>
<evidence type="ECO:0000313" key="2">
    <source>
        <dbReference type="Proteomes" id="UP000058925"/>
    </source>
</evidence>
<dbReference type="EMBL" id="CP012850">
    <property type="protein sequence ID" value="ALI34663.1"/>
    <property type="molecule type" value="Genomic_DNA"/>
</dbReference>
<sequence length="32" mass="3528">MSINTAVLLIEIDLSLQRNTILNGGKCINEKI</sequence>
<dbReference type="AlphaFoldDB" id="A0A654LWF4"/>
<accession>A0A654LWF4</accession>
<gene>
    <name evidence="1" type="ORF">NMY3_00450</name>
</gene>
<keyword evidence="2" id="KW-1185">Reference proteome</keyword>
<reference evidence="2" key="1">
    <citation type="submission" date="2015-10" db="EMBL/GenBank/DDBJ databases">
        <title>Niche specialization of a soil ammonia-oxidizing archaeon, Candidatus Nitrosocosmicus oleophilus.</title>
        <authorList>
            <person name="Jung M.-Y."/>
            <person name="Rhee S.-K."/>
        </authorList>
    </citation>
    <scope>NUCLEOTIDE SEQUENCE [LARGE SCALE GENOMIC DNA]</scope>
    <source>
        <strain evidence="2">MY3</strain>
    </source>
</reference>
<dbReference type="Proteomes" id="UP000058925">
    <property type="component" value="Chromosome"/>
</dbReference>